<gene>
    <name evidence="1" type="ORF">FMOSSE_LOCUS11102</name>
</gene>
<comment type="caution">
    <text evidence="1">The sequence shown here is derived from an EMBL/GenBank/DDBJ whole genome shotgun (WGS) entry which is preliminary data.</text>
</comment>
<proteinExistence type="predicted"/>
<evidence type="ECO:0000313" key="2">
    <source>
        <dbReference type="Proteomes" id="UP000789375"/>
    </source>
</evidence>
<organism evidence="1 2">
    <name type="scientific">Funneliformis mosseae</name>
    <name type="common">Endomycorrhizal fungus</name>
    <name type="synonym">Glomus mosseae</name>
    <dbReference type="NCBI Taxonomy" id="27381"/>
    <lineage>
        <taxon>Eukaryota</taxon>
        <taxon>Fungi</taxon>
        <taxon>Fungi incertae sedis</taxon>
        <taxon>Mucoromycota</taxon>
        <taxon>Glomeromycotina</taxon>
        <taxon>Glomeromycetes</taxon>
        <taxon>Glomerales</taxon>
        <taxon>Glomeraceae</taxon>
        <taxon>Funneliformis</taxon>
    </lineage>
</organism>
<feature type="non-terminal residue" evidence="1">
    <location>
        <position position="1"/>
    </location>
</feature>
<dbReference type="EMBL" id="CAJVPP010004090">
    <property type="protein sequence ID" value="CAG8643317.1"/>
    <property type="molecule type" value="Genomic_DNA"/>
</dbReference>
<sequence>SSALSNNYARGSNETPEALAEILVMGFDTSSIFLEVEHPVSDS</sequence>
<protein>
    <submittedName>
        <fullName evidence="1">16799_t:CDS:1</fullName>
    </submittedName>
</protein>
<name>A0A9N9GY58_FUNMO</name>
<keyword evidence="2" id="KW-1185">Reference proteome</keyword>
<accession>A0A9N9GY58</accession>
<reference evidence="1" key="1">
    <citation type="submission" date="2021-06" db="EMBL/GenBank/DDBJ databases">
        <authorList>
            <person name="Kallberg Y."/>
            <person name="Tangrot J."/>
            <person name="Rosling A."/>
        </authorList>
    </citation>
    <scope>NUCLEOTIDE SEQUENCE</scope>
    <source>
        <strain evidence="1">87-6 pot B 2015</strain>
    </source>
</reference>
<evidence type="ECO:0000313" key="1">
    <source>
        <dbReference type="EMBL" id="CAG8643317.1"/>
    </source>
</evidence>
<dbReference type="AlphaFoldDB" id="A0A9N9GY58"/>
<dbReference type="Proteomes" id="UP000789375">
    <property type="component" value="Unassembled WGS sequence"/>
</dbReference>